<dbReference type="RefSeq" id="XP_024393432.1">
    <property type="nucleotide sequence ID" value="XM_024537664.2"/>
</dbReference>
<keyword evidence="1" id="KW-1133">Transmembrane helix</keyword>
<dbReference type="EnsemblPlants" id="Pp3c13_19490V3.2">
    <property type="protein sequence ID" value="Pp3c13_19490V3.2"/>
    <property type="gene ID" value="Pp3c13_19490"/>
</dbReference>
<dbReference type="SUPFAM" id="SSF53335">
    <property type="entry name" value="S-adenosyl-L-methionine-dependent methyltransferases"/>
    <property type="match status" value="1"/>
</dbReference>
<sequence length="542" mass="61709">MIRDGLNPSVMKEFQRSLSIETHRLLVRETPKHSPRHGLMPSRNPRKAAFNWAFVFLAVLLTLLAGTLFFLSSIPSEQLIAPSGSQTPDDTVVHLEFLLLKLSALQEKALKASIDAQNAGKKRFSLSLPTAVADLKLERSRTHSMLSDLIIGLDGIAKSLKELKRRQSSEMNPTEFNVNNLLANVAGGDKGIVSMEDTKLVNRVKTPSVKGSNSAPSEPLYDFFAQDELRKYLSVRENRRGAKNFMGVSATYGTIGHACVSSKGLLEKYMDYDIGEVCRDDWVIAQQLILRGCEPLPRRRCRAQGPKVYKPPPPANESLWAIPANENIRWDNYFCKNFSCLADYVHRKKFFKCSPCFDLEILEKQRWVVPNTTDGEFLITDVLALKPGEVRIGLDYSMGTGTFAARMKEHDVTIVSTTLNLGAPFSETIALRGLVPLYISINQRLPFFDNTLDIVHTTMFLDAWVDHQVLDFILFDFDRVLRRGGLLWLDRFFCHREELAEYMFYFKRLRYKAHMWVTVPKTDKGKDEVYFSAVWEKPHTPF</sequence>
<evidence type="ECO:0000313" key="2">
    <source>
        <dbReference type="EMBL" id="PNR42746.1"/>
    </source>
</evidence>
<dbReference type="EnsemblPlants" id="Pp3c13_19490V3.1">
    <property type="protein sequence ID" value="Pp3c13_19490V3.1"/>
    <property type="gene ID" value="Pp3c13_19490"/>
</dbReference>
<reference evidence="3" key="3">
    <citation type="submission" date="2020-12" db="UniProtKB">
        <authorList>
            <consortium name="EnsemblPlants"/>
        </authorList>
    </citation>
    <scope>IDENTIFICATION</scope>
</reference>
<evidence type="ECO:0000313" key="4">
    <source>
        <dbReference type="Proteomes" id="UP000006727"/>
    </source>
</evidence>
<dbReference type="FunCoup" id="A0A2K1JMX1">
    <property type="interactions" value="129"/>
</dbReference>
<keyword evidence="1" id="KW-0812">Transmembrane</keyword>
<evidence type="ECO:0000256" key="1">
    <source>
        <dbReference type="SAM" id="Phobius"/>
    </source>
</evidence>
<dbReference type="PANTHER" id="PTHR44067">
    <property type="entry name" value="S-ADENOSYL-L-METHIONINE-DEPENDENT METHYLTRANSFERASE SUPERFAMILY PROTEIN-RELATED"/>
    <property type="match status" value="1"/>
</dbReference>
<keyword evidence="4" id="KW-1185">Reference proteome</keyword>
<dbReference type="InterPro" id="IPR029063">
    <property type="entry name" value="SAM-dependent_MTases_sf"/>
</dbReference>
<reference evidence="2 4" key="2">
    <citation type="journal article" date="2018" name="Plant J.">
        <title>The Physcomitrella patens chromosome-scale assembly reveals moss genome structure and evolution.</title>
        <authorList>
            <person name="Lang D."/>
            <person name="Ullrich K.K."/>
            <person name="Murat F."/>
            <person name="Fuchs J."/>
            <person name="Jenkins J."/>
            <person name="Haas F.B."/>
            <person name="Piednoel M."/>
            <person name="Gundlach H."/>
            <person name="Van Bel M."/>
            <person name="Meyberg R."/>
            <person name="Vives C."/>
            <person name="Morata J."/>
            <person name="Symeonidi A."/>
            <person name="Hiss M."/>
            <person name="Muchero W."/>
            <person name="Kamisugi Y."/>
            <person name="Saleh O."/>
            <person name="Blanc G."/>
            <person name="Decker E.L."/>
            <person name="van Gessel N."/>
            <person name="Grimwood J."/>
            <person name="Hayes R.D."/>
            <person name="Graham S.W."/>
            <person name="Gunter L.E."/>
            <person name="McDaniel S.F."/>
            <person name="Hoernstein S.N.W."/>
            <person name="Larsson A."/>
            <person name="Li F.W."/>
            <person name="Perroud P.F."/>
            <person name="Phillips J."/>
            <person name="Ranjan P."/>
            <person name="Rokshar D.S."/>
            <person name="Rothfels C.J."/>
            <person name="Schneider L."/>
            <person name="Shu S."/>
            <person name="Stevenson D.W."/>
            <person name="Thummler F."/>
            <person name="Tillich M."/>
            <person name="Villarreal Aguilar J.C."/>
            <person name="Widiez T."/>
            <person name="Wong G.K."/>
            <person name="Wymore A."/>
            <person name="Zhang Y."/>
            <person name="Zimmer A.D."/>
            <person name="Quatrano R.S."/>
            <person name="Mayer K.F.X."/>
            <person name="Goodstein D."/>
            <person name="Casacuberta J.M."/>
            <person name="Vandepoele K."/>
            <person name="Reski R."/>
            <person name="Cuming A.C."/>
            <person name="Tuskan G.A."/>
            <person name="Maumus F."/>
            <person name="Salse J."/>
            <person name="Schmutz J."/>
            <person name="Rensing S.A."/>
        </authorList>
    </citation>
    <scope>NUCLEOTIDE SEQUENCE [LARGE SCALE GENOMIC DNA]</scope>
    <source>
        <strain evidence="3 4">cv. Gransden 2004</strain>
    </source>
</reference>
<dbReference type="Gene3D" id="3.40.50.150">
    <property type="entry name" value="Vaccinia Virus protein VP39"/>
    <property type="match status" value="1"/>
</dbReference>
<dbReference type="PaxDb" id="3218-PP1S223_118V6.1"/>
<dbReference type="PANTHER" id="PTHR44067:SF1">
    <property type="entry name" value="S-ADENOSYL-L-METHIONINE-DEPENDENT METHYLTRANSFERASES SUPERFAMILY PROTEIN"/>
    <property type="match status" value="1"/>
</dbReference>
<dbReference type="InterPro" id="IPR053223">
    <property type="entry name" value="Prob_Methyltransferase"/>
</dbReference>
<organism evidence="2">
    <name type="scientific">Physcomitrium patens</name>
    <name type="common">Spreading-leaved earth moss</name>
    <name type="synonym">Physcomitrella patens</name>
    <dbReference type="NCBI Taxonomy" id="3218"/>
    <lineage>
        <taxon>Eukaryota</taxon>
        <taxon>Viridiplantae</taxon>
        <taxon>Streptophyta</taxon>
        <taxon>Embryophyta</taxon>
        <taxon>Bryophyta</taxon>
        <taxon>Bryophytina</taxon>
        <taxon>Bryopsida</taxon>
        <taxon>Funariidae</taxon>
        <taxon>Funariales</taxon>
        <taxon>Funariaceae</taxon>
        <taxon>Physcomitrium</taxon>
    </lineage>
</organism>
<keyword evidence="1" id="KW-0472">Membrane</keyword>
<dbReference type="Gramene" id="Pp3c13_19490V3.2">
    <property type="protein sequence ID" value="Pp3c13_19490V3.2"/>
    <property type="gene ID" value="Pp3c13_19490"/>
</dbReference>
<proteinExistence type="predicted"/>
<dbReference type="EMBL" id="ABEU02000013">
    <property type="protein sequence ID" value="PNR42746.1"/>
    <property type="molecule type" value="Genomic_DNA"/>
</dbReference>
<dbReference type="Proteomes" id="UP000006727">
    <property type="component" value="Chromosome 13"/>
</dbReference>
<dbReference type="GeneID" id="112290866"/>
<accession>A0A2K1JMX1</accession>
<dbReference type="KEGG" id="ppp:112290866"/>
<gene>
    <name evidence="3" type="primary">LOC112290866</name>
    <name evidence="2" type="ORF">PHYPA_017576</name>
</gene>
<evidence type="ECO:0000313" key="3">
    <source>
        <dbReference type="EnsemblPlants" id="Pp3c13_19490V3.1"/>
    </source>
</evidence>
<feature type="transmembrane region" description="Helical" evidence="1">
    <location>
        <begin position="49"/>
        <end position="71"/>
    </location>
</feature>
<evidence type="ECO:0008006" key="5">
    <source>
        <dbReference type="Google" id="ProtNLM"/>
    </source>
</evidence>
<name>A0A2K1JMX1_PHYPA</name>
<protein>
    <recommendedName>
        <fullName evidence="5">Methyltransferase type 11 domain-containing protein</fullName>
    </recommendedName>
</protein>
<dbReference type="Gramene" id="Pp3c13_19490V3.1">
    <property type="protein sequence ID" value="Pp3c13_19490V3.1"/>
    <property type="gene ID" value="Pp3c13_19490"/>
</dbReference>
<dbReference type="AlphaFoldDB" id="A0A2K1JMX1"/>
<reference evidence="2 4" key="1">
    <citation type="journal article" date="2008" name="Science">
        <title>The Physcomitrella genome reveals evolutionary insights into the conquest of land by plants.</title>
        <authorList>
            <person name="Rensing S."/>
            <person name="Lang D."/>
            <person name="Zimmer A."/>
            <person name="Terry A."/>
            <person name="Salamov A."/>
            <person name="Shapiro H."/>
            <person name="Nishiyama T."/>
            <person name="Perroud P.-F."/>
            <person name="Lindquist E."/>
            <person name="Kamisugi Y."/>
            <person name="Tanahashi T."/>
            <person name="Sakakibara K."/>
            <person name="Fujita T."/>
            <person name="Oishi K."/>
            <person name="Shin-I T."/>
            <person name="Kuroki Y."/>
            <person name="Toyoda A."/>
            <person name="Suzuki Y."/>
            <person name="Hashimoto A."/>
            <person name="Yamaguchi K."/>
            <person name="Sugano A."/>
            <person name="Kohara Y."/>
            <person name="Fujiyama A."/>
            <person name="Anterola A."/>
            <person name="Aoki S."/>
            <person name="Ashton N."/>
            <person name="Barbazuk W.B."/>
            <person name="Barker E."/>
            <person name="Bennetzen J."/>
            <person name="Bezanilla M."/>
            <person name="Blankenship R."/>
            <person name="Cho S.H."/>
            <person name="Dutcher S."/>
            <person name="Estelle M."/>
            <person name="Fawcett J.A."/>
            <person name="Gundlach H."/>
            <person name="Hanada K."/>
            <person name="Heyl A."/>
            <person name="Hicks K.A."/>
            <person name="Hugh J."/>
            <person name="Lohr M."/>
            <person name="Mayer K."/>
            <person name="Melkozernov A."/>
            <person name="Murata T."/>
            <person name="Nelson D."/>
            <person name="Pils B."/>
            <person name="Prigge M."/>
            <person name="Reiss B."/>
            <person name="Renner T."/>
            <person name="Rombauts S."/>
            <person name="Rushton P."/>
            <person name="Sanderfoot A."/>
            <person name="Schween G."/>
            <person name="Shiu S.-H."/>
            <person name="Stueber K."/>
            <person name="Theodoulou F.L."/>
            <person name="Tu H."/>
            <person name="Van de Peer Y."/>
            <person name="Verrier P.J."/>
            <person name="Waters E."/>
            <person name="Wood A."/>
            <person name="Yang L."/>
            <person name="Cove D."/>
            <person name="Cuming A."/>
            <person name="Hasebe M."/>
            <person name="Lucas S."/>
            <person name="Mishler D.B."/>
            <person name="Reski R."/>
            <person name="Grigoriev I."/>
            <person name="Quatrano R.S."/>
            <person name="Boore J.L."/>
        </authorList>
    </citation>
    <scope>NUCLEOTIDE SEQUENCE [LARGE SCALE GENOMIC DNA]</scope>
    <source>
        <strain evidence="3 4">cv. Gransden 2004</strain>
    </source>
</reference>
<dbReference type="OrthoDB" id="2013992at2759"/>